<feature type="region of interest" description="Disordered" evidence="1">
    <location>
        <begin position="221"/>
        <end position="245"/>
    </location>
</feature>
<feature type="region of interest" description="Disordered" evidence="1">
    <location>
        <begin position="177"/>
        <end position="201"/>
    </location>
</feature>
<dbReference type="PANTHER" id="PTHR10394">
    <property type="entry name" value="40S RIBOSOMAL PROTEIN S8"/>
    <property type="match status" value="1"/>
</dbReference>
<sequence>MVKQMRGQHPATVGCQVLAAAAAIGGLLEPRAGPGQVTVAIGSADSCHCLAPPPPPPSLLPFARALAHPWASSSRHSVPNTEVPAHISNTPAPSYGYLLGQTGTSAARPGARESSIARSENMSWDALLPTLRLDTAAYTQSECTEATRKLCTRKTRITDVVYNASNNELVRTKTPVKNCMSKSPQGMASSMGSDRDDQEGEGTAPITLLLLPLLAAAAAGPQPSLRSAGPTPHLLVGGGNLGPGQLGMEPEPGPRCCLCGRGSTGTGPHHSLSCTTFAEGGMVLPSHCLCKRGCGTGPVALAQPAPPVRCQPTHFSHVAPALDPCSCCGFVWMDVQMDVRKTSL</sequence>
<keyword evidence="3" id="KW-1185">Reference proteome</keyword>
<name>A0AA40I400_CNENI</name>
<gene>
    <name evidence="2" type="ORF">QTO34_016833</name>
</gene>
<evidence type="ECO:0000313" key="3">
    <source>
        <dbReference type="Proteomes" id="UP001177744"/>
    </source>
</evidence>
<feature type="compositionally biased region" description="Gly residues" evidence="1">
    <location>
        <begin position="236"/>
        <end position="245"/>
    </location>
</feature>
<dbReference type="GO" id="GO:0003735">
    <property type="term" value="F:structural constituent of ribosome"/>
    <property type="evidence" value="ECO:0007669"/>
    <property type="project" value="InterPro"/>
</dbReference>
<organism evidence="2 3">
    <name type="scientific">Cnephaeus nilssonii</name>
    <name type="common">Northern bat</name>
    <name type="synonym">Eptesicus nilssonii</name>
    <dbReference type="NCBI Taxonomy" id="3371016"/>
    <lineage>
        <taxon>Eukaryota</taxon>
        <taxon>Metazoa</taxon>
        <taxon>Chordata</taxon>
        <taxon>Craniata</taxon>
        <taxon>Vertebrata</taxon>
        <taxon>Euteleostomi</taxon>
        <taxon>Mammalia</taxon>
        <taxon>Eutheria</taxon>
        <taxon>Laurasiatheria</taxon>
        <taxon>Chiroptera</taxon>
        <taxon>Yangochiroptera</taxon>
        <taxon>Vespertilionidae</taxon>
        <taxon>Cnephaeus</taxon>
    </lineage>
</organism>
<dbReference type="GO" id="GO:0005840">
    <property type="term" value="C:ribosome"/>
    <property type="evidence" value="ECO:0007669"/>
    <property type="project" value="InterPro"/>
</dbReference>
<evidence type="ECO:0000313" key="2">
    <source>
        <dbReference type="EMBL" id="KAK1342080.1"/>
    </source>
</evidence>
<dbReference type="GO" id="GO:0006412">
    <property type="term" value="P:translation"/>
    <property type="evidence" value="ECO:0007669"/>
    <property type="project" value="InterPro"/>
</dbReference>
<dbReference type="InterPro" id="IPR001047">
    <property type="entry name" value="Ribosomal_eS8"/>
</dbReference>
<protein>
    <submittedName>
        <fullName evidence="2">Uncharacterized protein</fullName>
    </submittedName>
</protein>
<proteinExistence type="predicted"/>
<reference evidence="2" key="1">
    <citation type="submission" date="2023-06" db="EMBL/GenBank/DDBJ databases">
        <title>Reference genome for the Northern bat (Eptesicus nilssonii), a most northern bat species.</title>
        <authorList>
            <person name="Laine V.N."/>
            <person name="Pulliainen A.T."/>
            <person name="Lilley T.M."/>
        </authorList>
    </citation>
    <scope>NUCLEOTIDE SEQUENCE</scope>
    <source>
        <strain evidence="2">BLF_Eptnil</strain>
        <tissue evidence="2">Kidney</tissue>
    </source>
</reference>
<comment type="caution">
    <text evidence="2">The sequence shown here is derived from an EMBL/GenBank/DDBJ whole genome shotgun (WGS) entry which is preliminary data.</text>
</comment>
<dbReference type="AlphaFoldDB" id="A0AA40I400"/>
<dbReference type="Proteomes" id="UP001177744">
    <property type="component" value="Unassembled WGS sequence"/>
</dbReference>
<dbReference type="EMBL" id="JAULJE010000006">
    <property type="protein sequence ID" value="KAK1342080.1"/>
    <property type="molecule type" value="Genomic_DNA"/>
</dbReference>
<feature type="compositionally biased region" description="Polar residues" evidence="1">
    <location>
        <begin position="180"/>
        <end position="192"/>
    </location>
</feature>
<evidence type="ECO:0000256" key="1">
    <source>
        <dbReference type="SAM" id="MobiDB-lite"/>
    </source>
</evidence>
<accession>A0AA40I400</accession>
<dbReference type="Gene3D" id="3.10.290.70">
    <property type="match status" value="1"/>
</dbReference>